<sequence>MIVIRQYAHGAGVKVRLEQHLTCCDDGNCGQPDEDATERSYAPRDSQPREYYQHVLHATARLIKAHSYARLVEGLCYQERLPL</sequence>
<dbReference type="AlphaFoldDB" id="A0A0H5Q3T1"/>
<accession>A0A0H5Q3T1</accession>
<dbReference type="EMBL" id="LN853807">
    <property type="protein sequence ID" value="CRY96726.1"/>
    <property type="molecule type" value="Genomic_DNA"/>
</dbReference>
<reference evidence="1" key="1">
    <citation type="submission" date="2015-06" db="EMBL/GenBank/DDBJ databases">
        <authorList>
            <person name="Joergensen T."/>
        </authorList>
    </citation>
    <scope>NUCLEOTIDE SEQUENCE</scope>
    <source>
        <strain evidence="1">RGFK1234</strain>
    </source>
</reference>
<name>A0A0H5Q3T1_9ZZZZ</name>
<protein>
    <submittedName>
        <fullName evidence="1">Uncharacterized protein</fullName>
    </submittedName>
</protein>
<proteinExistence type="predicted"/>
<organism evidence="1">
    <name type="scientific">uncultured prokaryote</name>
    <dbReference type="NCBI Taxonomy" id="198431"/>
    <lineage>
        <taxon>unclassified sequences</taxon>
        <taxon>environmental samples</taxon>
    </lineage>
</organism>
<evidence type="ECO:0000313" key="1">
    <source>
        <dbReference type="EMBL" id="CRY96726.1"/>
    </source>
</evidence>
<reference evidence="1" key="2">
    <citation type="submission" date="2015-07" db="EMBL/GenBank/DDBJ databases">
        <title>Plasmids, circular viruses and viroids from rat gut.</title>
        <authorList>
            <person name="Jorgensen T.J."/>
            <person name="Hansen M.A."/>
            <person name="Xu Z."/>
            <person name="Tabak M.A."/>
            <person name="Sorensen S.J."/>
            <person name="Hansen L.H."/>
        </authorList>
    </citation>
    <scope>NUCLEOTIDE SEQUENCE</scope>
    <source>
        <strain evidence="1">RGFK1234</strain>
    </source>
</reference>